<dbReference type="PANTHER" id="PTHR36931:SF1">
    <property type="entry name" value="UPF0153 PROTEIN YEIW"/>
    <property type="match status" value="1"/>
</dbReference>
<dbReference type="InterPro" id="IPR005358">
    <property type="entry name" value="Puta_zinc/iron-chelating_dom"/>
</dbReference>
<dbReference type="PANTHER" id="PTHR36931">
    <property type="entry name" value="UPF0153 PROTEIN YEIW"/>
    <property type="match status" value="1"/>
</dbReference>
<evidence type="ECO:0008006" key="3">
    <source>
        <dbReference type="Google" id="ProtNLM"/>
    </source>
</evidence>
<dbReference type="InterPro" id="IPR052572">
    <property type="entry name" value="UPF0153_domain"/>
</dbReference>
<evidence type="ECO:0000313" key="1">
    <source>
        <dbReference type="EMBL" id="SUW62944.1"/>
    </source>
</evidence>
<gene>
    <name evidence="1" type="ORF">NCTC12119_01416</name>
</gene>
<proteinExistence type="predicted"/>
<reference evidence="1 2" key="1">
    <citation type="submission" date="2018-06" db="EMBL/GenBank/DDBJ databases">
        <authorList>
            <consortium name="Pathogen Informatics"/>
            <person name="Doyle S."/>
        </authorList>
    </citation>
    <scope>NUCLEOTIDE SEQUENCE [LARGE SCALE GENOMIC DNA]</scope>
    <source>
        <strain evidence="1 2">NCTC12119</strain>
    </source>
</reference>
<sequence length="85" mass="9044">MMDCRPDCGACCTAPSVSSPIPGMPNGKPANTICVQLGADMRCKIFTSPLRPKVCASLQASREMCGTTRQQAMDYLIYLEAATAP</sequence>
<evidence type="ECO:0000313" key="2">
    <source>
        <dbReference type="Proteomes" id="UP000255528"/>
    </source>
</evidence>
<organism evidence="1 2">
    <name type="scientific">Buttiauxella agrestis</name>
    <dbReference type="NCBI Taxonomy" id="82977"/>
    <lineage>
        <taxon>Bacteria</taxon>
        <taxon>Pseudomonadati</taxon>
        <taxon>Pseudomonadota</taxon>
        <taxon>Gammaproteobacteria</taxon>
        <taxon>Enterobacterales</taxon>
        <taxon>Enterobacteriaceae</taxon>
        <taxon>Buttiauxella</taxon>
    </lineage>
</organism>
<protein>
    <recommendedName>
        <fullName evidence="3">Flagellin N-methylase</fullName>
    </recommendedName>
</protein>
<dbReference type="Proteomes" id="UP000255528">
    <property type="component" value="Unassembled WGS sequence"/>
</dbReference>
<accession>A0A381C4T5</accession>
<dbReference type="Pfam" id="PF03692">
    <property type="entry name" value="CxxCxxCC"/>
    <property type="match status" value="1"/>
</dbReference>
<name>A0A381C4T5_9ENTR</name>
<dbReference type="AlphaFoldDB" id="A0A381C4T5"/>
<dbReference type="EMBL" id="UIGI01000001">
    <property type="protein sequence ID" value="SUW62944.1"/>
    <property type="molecule type" value="Genomic_DNA"/>
</dbReference>